<dbReference type="RefSeq" id="WP_268787045.1">
    <property type="nucleotide sequence ID" value="NZ_JAPQYE010000010.1"/>
</dbReference>
<sequence>MTLHSGTFDRDRDREWLDVDGCARRLGITAGQVRELVCRRVLRARADGWGGIEVEPAIVAGITTG</sequence>
<name>A0ABT4HJU3_MYCIR</name>
<evidence type="ECO:0008006" key="3">
    <source>
        <dbReference type="Google" id="ProtNLM"/>
    </source>
</evidence>
<reference evidence="1" key="1">
    <citation type="submission" date="2022-12" db="EMBL/GenBank/DDBJ databases">
        <title>Whole genome sequence of Mycolicibacterium iranicum strain SBH312.</title>
        <authorList>
            <person name="Jani J."/>
            <person name="Arifin Mustapha Z."/>
            <person name="Ahmed K."/>
            <person name="Kai Ling C."/>
        </authorList>
    </citation>
    <scope>NUCLEOTIDE SEQUENCE</scope>
    <source>
        <strain evidence="1">SBH312</strain>
    </source>
</reference>
<comment type="caution">
    <text evidence="1">The sequence shown here is derived from an EMBL/GenBank/DDBJ whole genome shotgun (WGS) entry which is preliminary data.</text>
</comment>
<proteinExistence type="predicted"/>
<gene>
    <name evidence="1" type="ORF">OY187_20730</name>
</gene>
<accession>A0ABT4HJU3</accession>
<protein>
    <recommendedName>
        <fullName evidence="3">Helix-turn-helix domain-containing protein</fullName>
    </recommendedName>
</protein>
<evidence type="ECO:0000313" key="2">
    <source>
        <dbReference type="Proteomes" id="UP001084650"/>
    </source>
</evidence>
<dbReference type="Proteomes" id="UP001084650">
    <property type="component" value="Unassembled WGS sequence"/>
</dbReference>
<dbReference type="EMBL" id="JAPQYE010000010">
    <property type="protein sequence ID" value="MCZ0730479.1"/>
    <property type="molecule type" value="Genomic_DNA"/>
</dbReference>
<evidence type="ECO:0000313" key="1">
    <source>
        <dbReference type="EMBL" id="MCZ0730479.1"/>
    </source>
</evidence>
<keyword evidence="2" id="KW-1185">Reference proteome</keyword>
<organism evidence="1 2">
    <name type="scientific">Mycolicibacterium iranicum</name>
    <name type="common">Mycobacterium iranicum</name>
    <dbReference type="NCBI Taxonomy" id="912594"/>
    <lineage>
        <taxon>Bacteria</taxon>
        <taxon>Bacillati</taxon>
        <taxon>Actinomycetota</taxon>
        <taxon>Actinomycetes</taxon>
        <taxon>Mycobacteriales</taxon>
        <taxon>Mycobacteriaceae</taxon>
        <taxon>Mycolicibacterium</taxon>
    </lineage>
</organism>